<dbReference type="EMBL" id="KT591491">
    <property type="protein sequence ID" value="ALF00537.1"/>
    <property type="molecule type" value="Genomic_DNA"/>
</dbReference>
<dbReference type="Proteomes" id="UP000221469">
    <property type="component" value="Segment"/>
</dbReference>
<organism evidence="1 2">
    <name type="scientific">Mycobacterium phage Bricole</name>
    <dbReference type="NCBI Taxonomy" id="1718601"/>
    <lineage>
        <taxon>Viruses</taxon>
        <taxon>Duplodnaviria</taxon>
        <taxon>Heunggongvirae</taxon>
        <taxon>Uroviricota</taxon>
        <taxon>Caudoviricetes</taxon>
        <taxon>Vilmaviridae</taxon>
        <taxon>Mclasvirinae</taxon>
        <taxon>Bongovirus</taxon>
        <taxon>Bongovirus bongo</taxon>
    </lineage>
</organism>
<gene>
    <name evidence="1" type="ORF">SEA_BRICOLE_9</name>
</gene>
<evidence type="ECO:0000313" key="1">
    <source>
        <dbReference type="EMBL" id="ALF00537.1"/>
    </source>
</evidence>
<sequence length="95" mass="11053">MSQQVSILVEYRDGKPRTAIGAHLWTHEKTRAYTRKGAAENYRDECHRSDHFRQKREPDRPVRDIRILTVTIPDEGPLGDGMWPDLLPEVSVEWA</sequence>
<proteinExistence type="predicted"/>
<accession>A0A0M4RA61</accession>
<evidence type="ECO:0000313" key="2">
    <source>
        <dbReference type="Proteomes" id="UP000221469"/>
    </source>
</evidence>
<name>A0A0M4RA61_9CAUD</name>
<reference evidence="1 2" key="1">
    <citation type="submission" date="2015-08" db="EMBL/GenBank/DDBJ databases">
        <authorList>
            <person name="Barekzi N."/>
            <person name="Doss J.H."/>
            <person name="Bluford J."/>
            <person name="Fizer S."/>
            <person name="Garofalo A.E."/>
            <person name="Gasalao M.B."/>
            <person name="Griffin J."/>
            <person name="Henderson C.M."/>
            <person name="Hyre A.N."/>
            <person name="Irons L.B."/>
            <person name="Jafree E."/>
            <person name="Kanda K."/>
            <person name="Matthews D."/>
            <person name="Mclaren B."/>
            <person name="Moriarty A."/>
            <person name="Northam N."/>
            <person name="Ryan M."/>
            <person name="Smith D.E."/>
            <person name="Vanselow D."/>
            <person name="Welch J."/>
            <person name="Gauthier D."/>
            <person name="Anders K.R."/>
            <person name="Bradley K.W."/>
            <person name="Asai D.J."/>
            <person name="Bowman C.A."/>
            <person name="Russell D.A."/>
            <person name="Pope W.H."/>
            <person name="Jacobs-Sera D."/>
            <person name="Hendrix R.W."/>
            <person name="Hatfull G.F."/>
        </authorList>
    </citation>
    <scope>NUCLEOTIDE SEQUENCE [LARGE SCALE GENOMIC DNA]</scope>
</reference>
<protein>
    <submittedName>
        <fullName evidence="1">Uncharacterized protein</fullName>
    </submittedName>
</protein>